<comment type="caution">
    <text evidence="3">The sequence shown here is derived from an EMBL/GenBank/DDBJ whole genome shotgun (WGS) entry which is preliminary data.</text>
</comment>
<dbReference type="PANTHER" id="PTHR10622">
    <property type="entry name" value="HET DOMAIN-CONTAINING PROTEIN"/>
    <property type="match status" value="1"/>
</dbReference>
<dbReference type="Pfam" id="PF26640">
    <property type="entry name" value="DUF8212"/>
    <property type="match status" value="2"/>
</dbReference>
<protein>
    <recommendedName>
        <fullName evidence="2">DUF8212 domain-containing protein</fullName>
    </recommendedName>
</protein>
<reference evidence="3 4" key="1">
    <citation type="journal article" date="2015" name="Sci. Rep.">
        <title>Chromosome-level genome map provides insights into diverse defense mechanisms in the medicinal fungus Ganoderma sinense.</title>
        <authorList>
            <person name="Zhu Y."/>
            <person name="Xu J."/>
            <person name="Sun C."/>
            <person name="Zhou S."/>
            <person name="Xu H."/>
            <person name="Nelson D.R."/>
            <person name="Qian J."/>
            <person name="Song J."/>
            <person name="Luo H."/>
            <person name="Xiang L."/>
            <person name="Li Y."/>
            <person name="Xu Z."/>
            <person name="Ji A."/>
            <person name="Wang L."/>
            <person name="Lu S."/>
            <person name="Hayward A."/>
            <person name="Sun W."/>
            <person name="Li X."/>
            <person name="Schwartz D.C."/>
            <person name="Wang Y."/>
            <person name="Chen S."/>
        </authorList>
    </citation>
    <scope>NUCLEOTIDE SEQUENCE [LARGE SCALE GENOMIC DNA]</scope>
    <source>
        <strain evidence="3 4">ZZ0214-1</strain>
    </source>
</reference>
<evidence type="ECO:0000259" key="2">
    <source>
        <dbReference type="Pfam" id="PF26640"/>
    </source>
</evidence>
<sequence>MSGPRIPTHQSRHTTTSSGSRRRSESLGLLTPPSPSTKCCGKRRRRFEMHAGTGALSDGLSLIWIDAPCIDKTSSAELSEAINSMYEWYRLSTICYAFLHDVTEDPYTNPSSFRHSAWHTRGWTLQELIAPAIVVFLSSDWRMLGGKHRLADVLEDATGIDRGILTHSRPLSTVCVARRMFWASKRCTTRKEDEAYCLMGIFGVHIPIIYGEGSKAFIRLQEEILKHIPDQSIFIWYRAAPTEPPQERMGILPSLSDDSSLDSSGSLPSIPPIMIIPPPISPPPEETIDCTSHDHDALFASSPARFALSSGIRTIPKDVLARRLGIHELPPTTYIVTSEGMRVTFPLRSIAPSIDVAVLACEDQRGSLLGLVLRQTKLAYVRSVGAPLNNVSFLDNSSTIITQHPSVYIRPVPVVDPPPRPLKSPSIFRSIFSASSARARDAQPAVAEVYVVHYRTPSMPPRPSLTLEHSQGLGDVWPFKIIVSRRLSAGYVGDLYACVFSEREPSPGPVLDTFTQPPSAIEASSLRPMTNTPSYTLRITGEAEWTFEAEFTRSECTLGATDAWSSLAVKVTCTREGEVVRDCDLPRAQGNDPASGLAGDATCTGHVHCWSGHNFIQVFRWKDFCYPSTDAWGPLFIRLYPYLEHPGSRTYPPTFSLLIDVTAPRKVSGSIGSLLPESIYPCVMSPSITNATLSDDSNTVGRWNNLRDALDQNSPNPVHADRPAFEGEEQEAPTSLTIRISIMDRVPYIGAVNGMIEPGQPLSKGMLATAIAGEVRQFLERERAYGDPLRYGNREIQLEDLALVDVQRESSTVLVPMLALSIDSDE</sequence>
<name>A0A2G8SNE3_9APHY</name>
<feature type="region of interest" description="Disordered" evidence="1">
    <location>
        <begin position="1"/>
        <end position="38"/>
    </location>
</feature>
<dbReference type="PANTHER" id="PTHR10622:SF10">
    <property type="entry name" value="HET DOMAIN-CONTAINING PROTEIN"/>
    <property type="match status" value="1"/>
</dbReference>
<feature type="domain" description="DUF8212" evidence="2">
    <location>
        <begin position="215"/>
        <end position="243"/>
    </location>
</feature>
<evidence type="ECO:0000313" key="3">
    <source>
        <dbReference type="EMBL" id="PIL35281.1"/>
    </source>
</evidence>
<feature type="region of interest" description="Disordered" evidence="1">
    <location>
        <begin position="708"/>
        <end position="731"/>
    </location>
</feature>
<dbReference type="STRING" id="1077348.A0A2G8SNE3"/>
<dbReference type="OrthoDB" id="2762700at2759"/>
<dbReference type="EMBL" id="AYKW01000003">
    <property type="protein sequence ID" value="PIL35281.1"/>
    <property type="molecule type" value="Genomic_DNA"/>
</dbReference>
<evidence type="ECO:0000256" key="1">
    <source>
        <dbReference type="SAM" id="MobiDB-lite"/>
    </source>
</evidence>
<feature type="domain" description="DUF8212" evidence="2">
    <location>
        <begin position="287"/>
        <end position="351"/>
    </location>
</feature>
<accession>A0A2G8SNE3</accession>
<dbReference type="AlphaFoldDB" id="A0A2G8SNE3"/>
<gene>
    <name evidence="3" type="ORF">GSI_02006</name>
</gene>
<dbReference type="InterPro" id="IPR058525">
    <property type="entry name" value="DUF8212"/>
</dbReference>
<keyword evidence="4" id="KW-1185">Reference proteome</keyword>
<organism evidence="3 4">
    <name type="scientific">Ganoderma sinense ZZ0214-1</name>
    <dbReference type="NCBI Taxonomy" id="1077348"/>
    <lineage>
        <taxon>Eukaryota</taxon>
        <taxon>Fungi</taxon>
        <taxon>Dikarya</taxon>
        <taxon>Basidiomycota</taxon>
        <taxon>Agaricomycotina</taxon>
        <taxon>Agaricomycetes</taxon>
        <taxon>Polyporales</taxon>
        <taxon>Polyporaceae</taxon>
        <taxon>Ganoderma</taxon>
    </lineage>
</organism>
<proteinExistence type="predicted"/>
<evidence type="ECO:0000313" key="4">
    <source>
        <dbReference type="Proteomes" id="UP000230002"/>
    </source>
</evidence>
<dbReference type="Proteomes" id="UP000230002">
    <property type="component" value="Unassembled WGS sequence"/>
</dbReference>